<dbReference type="InterPro" id="IPR044565">
    <property type="entry name" value="Sec22"/>
</dbReference>
<dbReference type="CDD" id="cd14824">
    <property type="entry name" value="Longin"/>
    <property type="match status" value="1"/>
</dbReference>
<feature type="domain" description="Longin" evidence="8">
    <location>
        <begin position="6"/>
        <end position="122"/>
    </location>
</feature>
<feature type="transmembrane region" description="Helical" evidence="7">
    <location>
        <begin position="194"/>
        <end position="214"/>
    </location>
</feature>
<organism evidence="9 10">
    <name type="scientific">Papaver nudicaule</name>
    <name type="common">Iceland poppy</name>
    <dbReference type="NCBI Taxonomy" id="74823"/>
    <lineage>
        <taxon>Eukaryota</taxon>
        <taxon>Viridiplantae</taxon>
        <taxon>Streptophyta</taxon>
        <taxon>Embryophyta</taxon>
        <taxon>Tracheophyta</taxon>
        <taxon>Spermatophyta</taxon>
        <taxon>Magnoliopsida</taxon>
        <taxon>Ranunculales</taxon>
        <taxon>Papaveraceae</taxon>
        <taxon>Papaveroideae</taxon>
        <taxon>Papaver</taxon>
    </lineage>
</organism>
<dbReference type="GO" id="GO:0000139">
    <property type="term" value="C:Golgi membrane"/>
    <property type="evidence" value="ECO:0007669"/>
    <property type="project" value="UniProtKB-SubCell"/>
</dbReference>
<evidence type="ECO:0000256" key="2">
    <source>
        <dbReference type="ARBA" id="ARBA00004394"/>
    </source>
</evidence>
<dbReference type="GO" id="GO:0006888">
    <property type="term" value="P:endoplasmic reticulum to Golgi vesicle-mediated transport"/>
    <property type="evidence" value="ECO:0007669"/>
    <property type="project" value="InterPro"/>
</dbReference>
<dbReference type="InterPro" id="IPR010908">
    <property type="entry name" value="Longin_dom"/>
</dbReference>
<accession>A0AA42AZM8</accession>
<dbReference type="GO" id="GO:0005484">
    <property type="term" value="F:SNAP receptor activity"/>
    <property type="evidence" value="ECO:0007669"/>
    <property type="project" value="InterPro"/>
</dbReference>
<evidence type="ECO:0000256" key="7">
    <source>
        <dbReference type="SAM" id="Phobius"/>
    </source>
</evidence>
<gene>
    <name evidence="9" type="ORF">MKW94_024519</name>
</gene>
<keyword evidence="7" id="KW-1133">Transmembrane helix</keyword>
<evidence type="ECO:0000256" key="3">
    <source>
        <dbReference type="ARBA" id="ARBA00008025"/>
    </source>
</evidence>
<keyword evidence="7" id="KW-0812">Transmembrane</keyword>
<dbReference type="AlphaFoldDB" id="A0AA42AZM8"/>
<name>A0AA42AZM8_PAPNU</name>
<evidence type="ECO:0000259" key="8">
    <source>
        <dbReference type="PROSITE" id="PS50859"/>
    </source>
</evidence>
<keyword evidence="6 7" id="KW-0472">Membrane</keyword>
<dbReference type="GO" id="GO:0015031">
    <property type="term" value="P:protein transport"/>
    <property type="evidence" value="ECO:0007669"/>
    <property type="project" value="UniProtKB-KW"/>
</dbReference>
<dbReference type="Gene3D" id="3.30.450.50">
    <property type="entry name" value="Longin domain"/>
    <property type="match status" value="1"/>
</dbReference>
<evidence type="ECO:0000313" key="9">
    <source>
        <dbReference type="EMBL" id="MCL7045779.1"/>
    </source>
</evidence>
<dbReference type="Proteomes" id="UP001177140">
    <property type="component" value="Unassembled WGS sequence"/>
</dbReference>
<proteinExistence type="inferred from homology"/>
<keyword evidence="5" id="KW-0175">Coiled coil</keyword>
<dbReference type="InterPro" id="IPR011012">
    <property type="entry name" value="Longin-like_dom_sf"/>
</dbReference>
<dbReference type="SMART" id="SM01270">
    <property type="entry name" value="Longin"/>
    <property type="match status" value="1"/>
</dbReference>
<comment type="similarity">
    <text evidence="3">Belongs to the synaptobrevin family.</text>
</comment>
<protein>
    <recommendedName>
        <fullName evidence="8">Longin domain-containing protein</fullName>
    </recommendedName>
</protein>
<dbReference type="EMBL" id="JAJJMA010273663">
    <property type="protein sequence ID" value="MCL7045779.1"/>
    <property type="molecule type" value="Genomic_DNA"/>
</dbReference>
<dbReference type="Pfam" id="PF13774">
    <property type="entry name" value="Longin"/>
    <property type="match status" value="1"/>
</dbReference>
<evidence type="ECO:0000256" key="4">
    <source>
        <dbReference type="ARBA" id="ARBA00022927"/>
    </source>
</evidence>
<keyword evidence="4" id="KW-0653">Protein transport</keyword>
<evidence type="ECO:0000256" key="1">
    <source>
        <dbReference type="ARBA" id="ARBA00004163"/>
    </source>
</evidence>
<comment type="subcellular location">
    <subcellularLocation>
        <location evidence="1">Endoplasmic reticulum membrane</location>
        <topology evidence="1">Single-pass type IV membrane protein</topology>
    </subcellularLocation>
    <subcellularLocation>
        <location evidence="2">Golgi apparatus membrane</location>
    </subcellularLocation>
</comment>
<keyword evidence="10" id="KW-1185">Reference proteome</keyword>
<dbReference type="GO" id="GO:0006890">
    <property type="term" value="P:retrograde vesicle-mediated transport, Golgi to endoplasmic reticulum"/>
    <property type="evidence" value="ECO:0007669"/>
    <property type="project" value="InterPro"/>
</dbReference>
<dbReference type="PANTHER" id="PTHR45837">
    <property type="entry name" value="VESICLE-TRAFFICKING PROTEIN SEC22B"/>
    <property type="match status" value="1"/>
</dbReference>
<dbReference type="SUPFAM" id="SSF64356">
    <property type="entry name" value="SNARE-like"/>
    <property type="match status" value="1"/>
</dbReference>
<evidence type="ECO:0000256" key="5">
    <source>
        <dbReference type="ARBA" id="ARBA00023054"/>
    </source>
</evidence>
<comment type="caution">
    <text evidence="9">The sequence shown here is derived from an EMBL/GenBank/DDBJ whole genome shotgun (WGS) entry which is preliminary data.</text>
</comment>
<evidence type="ECO:0000313" key="10">
    <source>
        <dbReference type="Proteomes" id="UP001177140"/>
    </source>
</evidence>
<sequence length="217" mass="25248">MVKMTVVGRAYDGLPVAHHPRILNGEDANMLFYKQQAEFILKEICRGALLPSKMSINIDDQYCFIYLIENGICYITLCEFSYPRRLVFHYLQDLNKEMEKLDTNFLHTMSKPYSFIKFDNVIANIRRQYIDTRTQANLSKLNANRRQDLDVMTEDMSKIIENKRRSEFIEKALAPIPVSPIWSSPRLEAIALKWTPITLMSVVAIVVLGSRFIVKDY</sequence>
<dbReference type="PROSITE" id="PS50859">
    <property type="entry name" value="LONGIN"/>
    <property type="match status" value="1"/>
</dbReference>
<reference evidence="9" key="1">
    <citation type="submission" date="2022-03" db="EMBL/GenBank/DDBJ databases">
        <title>A functionally conserved STORR gene fusion in Papaver species that diverged 16.8 million years ago.</title>
        <authorList>
            <person name="Catania T."/>
        </authorList>
    </citation>
    <scope>NUCLEOTIDE SEQUENCE</scope>
    <source>
        <strain evidence="9">S-191538</strain>
    </source>
</reference>
<keyword evidence="4" id="KW-0813">Transport</keyword>
<dbReference type="GO" id="GO:0005789">
    <property type="term" value="C:endoplasmic reticulum membrane"/>
    <property type="evidence" value="ECO:0007669"/>
    <property type="project" value="UniProtKB-SubCell"/>
</dbReference>
<evidence type="ECO:0000256" key="6">
    <source>
        <dbReference type="ARBA" id="ARBA00023136"/>
    </source>
</evidence>